<dbReference type="SUPFAM" id="SSF100895">
    <property type="entry name" value="Kazal-type serine protease inhibitors"/>
    <property type="match status" value="5"/>
</dbReference>
<protein>
    <recommendedName>
        <fullName evidence="4">Kazal-like domain-containing protein</fullName>
    </recommendedName>
</protein>
<dbReference type="SMART" id="SM00280">
    <property type="entry name" value="KAZAL"/>
    <property type="match status" value="5"/>
</dbReference>
<dbReference type="InterPro" id="IPR002350">
    <property type="entry name" value="Kazal_dom"/>
</dbReference>
<keyword evidence="2" id="KW-0964">Secreted</keyword>
<dbReference type="InterPro" id="IPR039932">
    <property type="entry name" value="Spink4-like"/>
</dbReference>
<sequence>MVGLNSLDKFLKMFTTQRHSLWSWDLLGELDISGARPEIPANTQNTPAQYEERKHIHKHRQLYLSSFVTARRKLCSTELEQTLPIRVNLCVERRKDLSTLFSRGLDVACSRGGSMCDLSVSCPKKEGVNPRSNLMEQRCNSVTGRDAVPGDQRLSACSGGHGVLFDSYTILQHIRLQWTEMDTRLYCLTSDLSFPVTTGAGRIGAILLPSIIACPGPLGSLHLAAWIDIQDRGTSFVGVVYLVWRDYRLTGEIRDRVSQSGIEGSRTATSRGEDHIFYLITGMLLLALGITPGDVPVFSVVCFKGITPGDVPVFSVVCFKGITPGDVPVFSVVCFKGITPGDVPVFSVVCFKGITPGDVPVFSVVCFKGITPGDVPVFSVVCFKGITPGDVPVFSVVCFKGITPGDVPVFSVVCFKGITPGDVPVFSVVCFKGITPGDVPVFSVVCFKGITPGDVPVFSVVCFKGITPGDVPVFSVVCFKGITPGDVPVFSVVCFKGITPGDVPVFSVVCFKGITPGDVPVFSVVCFKGITPGDVPVFSVVCFKGITPGDVPVFSVVYFKGITPGDVPVLTVVCFKGITPGDVPVFSVVCFKGITPGDVPVFSVVCLCLVHGQDIQFHERLPGVDRQYISTDLCLSAAKNMTYEPLCGSDGQTFHNVQAFRCYAAFFEVRQLSVRYGACVDHPEPSHCALAFVIWRRVCGQDNRTYSSVWELMCEAQRMSTPISVQYEGPCRHLCPVSMLYDPVCSSDMVEYPNIEALHCDAARRPYNNLSLLKEGPCPGKEEPICDGSVQDGREVCGSNSITYSSINQILCIRKHNPYLSILHDGACTLEDIKFPKENAKICYFADNVHMQLPVCGTDNVTYSNPFIMKCAALRGHISEGTDLQYVGERFSSSQSSLAFSLFLQTHLCLKRLLSCSHGGLAGGLVLQSFLALRRCLISSQGNLSFRLLLPP</sequence>
<evidence type="ECO:0000256" key="3">
    <source>
        <dbReference type="ARBA" id="ARBA00023157"/>
    </source>
</evidence>
<comment type="subcellular location">
    <subcellularLocation>
        <location evidence="1">Secreted</location>
    </subcellularLocation>
</comment>
<evidence type="ECO:0000313" key="5">
    <source>
        <dbReference type="EMBL" id="CAD7432138.1"/>
    </source>
</evidence>
<proteinExistence type="predicted"/>
<organism evidence="5">
    <name type="scientific">Timema monikensis</name>
    <dbReference type="NCBI Taxonomy" id="170555"/>
    <lineage>
        <taxon>Eukaryota</taxon>
        <taxon>Metazoa</taxon>
        <taxon>Ecdysozoa</taxon>
        <taxon>Arthropoda</taxon>
        <taxon>Hexapoda</taxon>
        <taxon>Insecta</taxon>
        <taxon>Pterygota</taxon>
        <taxon>Neoptera</taxon>
        <taxon>Polyneoptera</taxon>
        <taxon>Phasmatodea</taxon>
        <taxon>Timematodea</taxon>
        <taxon>Timematoidea</taxon>
        <taxon>Timematidae</taxon>
        <taxon>Timema</taxon>
    </lineage>
</organism>
<reference evidence="5" key="1">
    <citation type="submission" date="2020-11" db="EMBL/GenBank/DDBJ databases">
        <authorList>
            <person name="Tran Van P."/>
        </authorList>
    </citation>
    <scope>NUCLEOTIDE SEQUENCE</scope>
</reference>
<evidence type="ECO:0000256" key="1">
    <source>
        <dbReference type="ARBA" id="ARBA00004613"/>
    </source>
</evidence>
<dbReference type="PANTHER" id="PTHR21179">
    <property type="entry name" value="SERINE-TYPE ENDOPEPTIDASE INHIBITOR"/>
    <property type="match status" value="1"/>
</dbReference>
<dbReference type="AlphaFoldDB" id="A0A7R9HRZ4"/>
<dbReference type="Pfam" id="PF00050">
    <property type="entry name" value="Kazal_1"/>
    <property type="match status" value="1"/>
</dbReference>
<evidence type="ECO:0000256" key="2">
    <source>
        <dbReference type="ARBA" id="ARBA00022525"/>
    </source>
</evidence>
<dbReference type="PANTHER" id="PTHR21179:SF0">
    <property type="entry name" value="SERINE PROTEASE INHIBITOR KAZAL-TYPE 4"/>
    <property type="match status" value="1"/>
</dbReference>
<evidence type="ECO:0000259" key="4">
    <source>
        <dbReference type="PROSITE" id="PS51465"/>
    </source>
</evidence>
<dbReference type="GO" id="GO:0004867">
    <property type="term" value="F:serine-type endopeptidase inhibitor activity"/>
    <property type="evidence" value="ECO:0007669"/>
    <property type="project" value="InterPro"/>
</dbReference>
<dbReference type="Pfam" id="PF07648">
    <property type="entry name" value="Kazal_2"/>
    <property type="match status" value="4"/>
</dbReference>
<dbReference type="EMBL" id="OB795381">
    <property type="protein sequence ID" value="CAD7432138.1"/>
    <property type="molecule type" value="Genomic_DNA"/>
</dbReference>
<name>A0A7R9HRZ4_9NEOP</name>
<feature type="domain" description="Kazal-like" evidence="4">
    <location>
        <begin position="725"/>
        <end position="780"/>
    </location>
</feature>
<dbReference type="GO" id="GO:0005576">
    <property type="term" value="C:extracellular region"/>
    <property type="evidence" value="ECO:0007669"/>
    <property type="project" value="UniProtKB-SubCell"/>
</dbReference>
<gene>
    <name evidence="5" type="ORF">TMSB3V08_LOCUS8851</name>
</gene>
<keyword evidence="3" id="KW-1015">Disulfide bond</keyword>
<dbReference type="Gene3D" id="3.30.60.30">
    <property type="match status" value="4"/>
</dbReference>
<dbReference type="PROSITE" id="PS51465">
    <property type="entry name" value="KAZAL_2"/>
    <property type="match status" value="1"/>
</dbReference>
<accession>A0A7R9HRZ4</accession>
<dbReference type="CDD" id="cd00104">
    <property type="entry name" value="KAZAL_FS"/>
    <property type="match status" value="3"/>
</dbReference>
<dbReference type="InterPro" id="IPR036058">
    <property type="entry name" value="Kazal_dom_sf"/>
</dbReference>